<comment type="caution">
    <text evidence="2">The sequence shown here is derived from an EMBL/GenBank/DDBJ whole genome shotgun (WGS) entry which is preliminary data.</text>
</comment>
<reference evidence="2 3" key="1">
    <citation type="journal article" date="2016" name="Front. Microbiol.">
        <title>Genome and transcriptome sequences reveal the specific parasitism of the nematophagous Purpureocillium lilacinum 36-1.</title>
        <authorList>
            <person name="Xie J."/>
            <person name="Li S."/>
            <person name="Mo C."/>
            <person name="Xiao X."/>
            <person name="Peng D."/>
            <person name="Wang G."/>
            <person name="Xiao Y."/>
        </authorList>
    </citation>
    <scope>NUCLEOTIDE SEQUENCE [LARGE SCALE GENOMIC DNA]</scope>
    <source>
        <strain evidence="2 3">36-1</strain>
    </source>
</reference>
<feature type="compositionally biased region" description="Acidic residues" evidence="1">
    <location>
        <begin position="689"/>
        <end position="710"/>
    </location>
</feature>
<feature type="compositionally biased region" description="Low complexity" evidence="1">
    <location>
        <begin position="676"/>
        <end position="688"/>
    </location>
</feature>
<protein>
    <recommendedName>
        <fullName evidence="4">Pyridine nucleotide-disulfide oxidoreductase family protein</fullName>
    </recommendedName>
</protein>
<dbReference type="Proteomes" id="UP000245956">
    <property type="component" value="Unassembled WGS sequence"/>
</dbReference>
<evidence type="ECO:0000313" key="2">
    <source>
        <dbReference type="EMBL" id="PWI64638.1"/>
    </source>
</evidence>
<feature type="region of interest" description="Disordered" evidence="1">
    <location>
        <begin position="976"/>
        <end position="1002"/>
    </location>
</feature>
<dbReference type="EMBL" id="LCWV01000050">
    <property type="protein sequence ID" value="PWI64638.1"/>
    <property type="molecule type" value="Genomic_DNA"/>
</dbReference>
<organism evidence="2 3">
    <name type="scientific">Purpureocillium lilacinum</name>
    <name type="common">Paecilomyces lilacinus</name>
    <dbReference type="NCBI Taxonomy" id="33203"/>
    <lineage>
        <taxon>Eukaryota</taxon>
        <taxon>Fungi</taxon>
        <taxon>Dikarya</taxon>
        <taxon>Ascomycota</taxon>
        <taxon>Pezizomycotina</taxon>
        <taxon>Sordariomycetes</taxon>
        <taxon>Hypocreomycetidae</taxon>
        <taxon>Hypocreales</taxon>
        <taxon>Ophiocordycipitaceae</taxon>
        <taxon>Purpureocillium</taxon>
    </lineage>
</organism>
<gene>
    <name evidence="2" type="ORF">PCL_09452</name>
</gene>
<accession>A0A2U3DQW0</accession>
<feature type="region of interest" description="Disordered" evidence="1">
    <location>
        <begin position="52"/>
        <end position="80"/>
    </location>
</feature>
<feature type="compositionally biased region" description="Low complexity" evidence="1">
    <location>
        <begin position="645"/>
        <end position="664"/>
    </location>
</feature>
<dbReference type="Pfam" id="PF08728">
    <property type="entry name" value="CRT10"/>
    <property type="match status" value="2"/>
</dbReference>
<dbReference type="InterPro" id="IPR014839">
    <property type="entry name" value="Crt10"/>
</dbReference>
<evidence type="ECO:0000313" key="3">
    <source>
        <dbReference type="Proteomes" id="UP000245956"/>
    </source>
</evidence>
<evidence type="ECO:0008006" key="4">
    <source>
        <dbReference type="Google" id="ProtNLM"/>
    </source>
</evidence>
<proteinExistence type="predicted"/>
<feature type="compositionally biased region" description="Low complexity" evidence="1">
    <location>
        <begin position="69"/>
        <end position="80"/>
    </location>
</feature>
<name>A0A2U3DQW0_PURLI</name>
<sequence>MGTTAGRVSAMVGGRLGAPAALSITPRQGTYLANNDHDRPCVTLVSLRGRWRRHPKHPEHPTSPRWSDSTSPGLASPTATAPTALARNNAKPNLEPTIHHHLPPPSRSPPDNRDLFHLAQRCSCSKRASIKHVAEAADQHPSPSSSSPHRCPPLLSASHILHVHAARSHRGEPLSCAAAMDQPDEVVASSAHAAKDDRPFDAVSVGTCYSQTANDRVNHNSLASHHFPVADLLSQFGRGASDVIRERDEQQEQSDDASLAPLPPNWFTFEPDVTAGAVGDLYARVPTMQHYRNNLTALSHLYNLYFVAYQGQIFVYVPRGIPKQTIPRDPGIKLVPPQSPLGSLVGGYQDPADPHTMNHMIVGMLGREEIVVASYDDGDIIAYYTKDIADCVLDRPQKQNPPAPFFHENVGKSAWGLAVHQESRLIAASSNKCEVTVFAPALAASRKRANEGADRCSKCKASNPCDMIESHVRQRARNWRIVVRLGRMADNIPNIAFVDDKKGFAELICAMDIKGGVWLAHIWKPNQAALRLAPAPSMTSRRSEAWPSPSRGWGVLPLTTAEFLRVESFEQLLGITASQAIEAPQVALNIERCLECVPDNPCVPVPSQPAGPVPTHPVFPDPIPLPAFMVPGAVPVALAPEPQQAELSSSEESGAEASSEVGEGTANTMGNGGAGNDNDGNNSSGSGNLDEEEDEDEDEDEDEVEYDSADEVNPLPWDLSLGSDDVLYFGTANVAPGSVPGSGGLGTSLMALLGSPVGANMLLPSFHKTMLGHQTSNGSASGVSARRRTKTEWEGEEQSSTLSLDMVYFPHTGEAYAAPADHRGLMQLFARVDPRNENREGAETLRRSFGKRHRLLRLHEKEVELRNVAHWAGQKRPRCELAVFCPETLSTGPISPRTARTMFHATNRLSMVAHLRELSLVVVASPVGRVLLLTPTKLKRPEQWRSGELRHGFRVEWVLPRKSDEKVHRKTMRPLHGMAVGPVPGSGAEGKSGDGSESQMRGPHRRYRLMLHYRNHDILTYEISREEQTGRLCII</sequence>
<dbReference type="AlphaFoldDB" id="A0A2U3DQW0"/>
<feature type="region of interest" description="Disordered" evidence="1">
    <location>
        <begin position="641"/>
        <end position="717"/>
    </location>
</feature>
<evidence type="ECO:0000256" key="1">
    <source>
        <dbReference type="SAM" id="MobiDB-lite"/>
    </source>
</evidence>
<feature type="region of interest" description="Disordered" evidence="1">
    <location>
        <begin position="93"/>
        <end position="114"/>
    </location>
</feature>